<protein>
    <submittedName>
        <fullName evidence="2">DUF3801 domain-containing protein</fullName>
    </submittedName>
</protein>
<organism evidence="2 3">
    <name type="scientific">Gordonibacter urolithinfaciens</name>
    <dbReference type="NCBI Taxonomy" id="1335613"/>
    <lineage>
        <taxon>Bacteria</taxon>
        <taxon>Bacillati</taxon>
        <taxon>Actinomycetota</taxon>
        <taxon>Coriobacteriia</taxon>
        <taxon>Eggerthellales</taxon>
        <taxon>Eggerthellaceae</taxon>
        <taxon>Gordonibacter</taxon>
    </lineage>
</organism>
<name>A0A6N8ILU7_9ACTN</name>
<keyword evidence="3" id="KW-1185">Reference proteome</keyword>
<dbReference type="Pfam" id="PF12687">
    <property type="entry name" value="DUF3801"/>
    <property type="match status" value="1"/>
</dbReference>
<comment type="caution">
    <text evidence="2">The sequence shown here is derived from an EMBL/GenBank/DDBJ whole genome shotgun (WGS) entry which is preliminary data.</text>
</comment>
<dbReference type="InterPro" id="IPR024234">
    <property type="entry name" value="DUF3801"/>
</dbReference>
<feature type="region of interest" description="Disordered" evidence="1">
    <location>
        <begin position="119"/>
        <end position="242"/>
    </location>
</feature>
<feature type="compositionally biased region" description="Low complexity" evidence="1">
    <location>
        <begin position="132"/>
        <end position="147"/>
    </location>
</feature>
<accession>A0A6N8ILU7</accession>
<proteinExistence type="predicted"/>
<evidence type="ECO:0000313" key="3">
    <source>
        <dbReference type="Proteomes" id="UP000468327"/>
    </source>
</evidence>
<dbReference type="RefSeq" id="WP_087195010.1">
    <property type="nucleotide sequence ID" value="NZ_JAJCNT010000019.1"/>
</dbReference>
<gene>
    <name evidence="2" type="ORF">GO738_15425</name>
</gene>
<evidence type="ECO:0000313" key="2">
    <source>
        <dbReference type="EMBL" id="MVN16715.1"/>
    </source>
</evidence>
<feature type="compositionally biased region" description="Basic and acidic residues" evidence="1">
    <location>
        <begin position="119"/>
        <end position="128"/>
    </location>
</feature>
<reference evidence="2 3" key="1">
    <citation type="submission" date="2019-11" db="EMBL/GenBank/DDBJ databases">
        <title>Whole genome shotgun sequencing (WGS) data from Adlercreutzia equolifaciens ResAG-91, Eggerthella lenta MRI-F36, MRI-F37, MRI-F40, ResAG-49, ResAG-88, ResAG-121, ResAG-145, and Gordonibacter sp. ResAG-5, ResAG-26, ResAG-43, ResAG-50, ResAG-59.</title>
        <authorList>
            <person name="Stoll D.A."/>
            <person name="Danylec N."/>
            <person name="Franz C.M.A.P."/>
            <person name="Huch M."/>
        </authorList>
    </citation>
    <scope>NUCLEOTIDE SEQUENCE [LARGE SCALE GENOMIC DNA]</scope>
    <source>
        <strain evidence="2 3">ResAG-59</strain>
    </source>
</reference>
<evidence type="ECO:0000256" key="1">
    <source>
        <dbReference type="SAM" id="MobiDB-lite"/>
    </source>
</evidence>
<dbReference type="EMBL" id="WPOC01000043">
    <property type="protein sequence ID" value="MVN16715.1"/>
    <property type="molecule type" value="Genomic_DNA"/>
</dbReference>
<dbReference type="AlphaFoldDB" id="A0A6N8ILU7"/>
<dbReference type="Proteomes" id="UP000468327">
    <property type="component" value="Unassembled WGS sequence"/>
</dbReference>
<sequence length="242" mass="25161">MDASSEAADQIVRMTLQGAEVALRITGAGARDAAAMLAAAMASSQKTRGKARLAALLRSGKELRVFPIRRADLGTFAREARRYGIVYTVVKQKDDSESVDLLVRAEDASKVNRIAERHGFARVARDAPPRGPGSRNGPGEPSESAPEPEVPSPHRATDAPSLEDLLAPPAKEGGAPLADRPGKGTRSEPTSGRSRPSGGAGEPIPRNGGKPSVRAEMASIAAGRKAPAGGRGARPRAAEKGR</sequence>